<dbReference type="EMBL" id="MBTG01000066">
    <property type="protein sequence ID" value="OPH47228.1"/>
    <property type="molecule type" value="Genomic_DNA"/>
</dbReference>
<dbReference type="PANTHER" id="PTHR22993:SF9">
    <property type="entry name" value="FORMAMIDOPYRIMIDINE-DNA GLYCOSYLASE"/>
    <property type="match status" value="1"/>
</dbReference>
<dbReference type="PROSITE" id="PS51068">
    <property type="entry name" value="FPG_CAT"/>
    <property type="match status" value="1"/>
</dbReference>
<dbReference type="GO" id="GO:0003690">
    <property type="term" value="F:double-stranded DNA binding"/>
    <property type="evidence" value="ECO:0007669"/>
    <property type="project" value="UniProtKB-ARBA"/>
</dbReference>
<dbReference type="Pfam" id="PF01149">
    <property type="entry name" value="Fapy_DNA_glyco"/>
    <property type="match status" value="1"/>
</dbReference>
<evidence type="ECO:0000313" key="22">
    <source>
        <dbReference type="EMBL" id="OPH47228.1"/>
    </source>
</evidence>
<keyword evidence="16" id="KW-0326">Glycosidase</keyword>
<dbReference type="EC" id="3.2.2.23" evidence="4"/>
<dbReference type="InterPro" id="IPR010663">
    <property type="entry name" value="Znf_FPG/IleRS"/>
</dbReference>
<evidence type="ECO:0000256" key="13">
    <source>
        <dbReference type="ARBA" id="ARBA00023204"/>
    </source>
</evidence>
<reference evidence="23" key="1">
    <citation type="submission" date="2016-07" db="EMBL/GenBank/DDBJ databases">
        <authorList>
            <person name="Florea S."/>
            <person name="Webb J.S."/>
            <person name="Jaromczyk J."/>
            <person name="Schardl C.L."/>
        </authorList>
    </citation>
    <scope>NUCLEOTIDE SEQUENCE [LARGE SCALE GENOMIC DNA]</scope>
    <source>
        <strain evidence="23">CY1</strain>
    </source>
</reference>
<organism evidence="22 23">
    <name type="scientific">Paenibacillus ferrarius</name>
    <dbReference type="NCBI Taxonomy" id="1469647"/>
    <lineage>
        <taxon>Bacteria</taxon>
        <taxon>Bacillati</taxon>
        <taxon>Bacillota</taxon>
        <taxon>Bacilli</taxon>
        <taxon>Bacillales</taxon>
        <taxon>Paenibacillaceae</taxon>
        <taxon>Paenibacillus</taxon>
    </lineage>
</organism>
<dbReference type="GO" id="GO:0003684">
    <property type="term" value="F:damaged DNA binding"/>
    <property type="evidence" value="ECO:0007669"/>
    <property type="project" value="InterPro"/>
</dbReference>
<dbReference type="SUPFAM" id="SSF57716">
    <property type="entry name" value="Glucocorticoid receptor-like (DNA-binding domain)"/>
    <property type="match status" value="1"/>
</dbReference>
<keyword evidence="13" id="KW-0234">DNA repair</keyword>
<feature type="domain" description="Formamidopyrimidine-DNA glycosylase catalytic" evidence="21">
    <location>
        <begin position="2"/>
        <end position="112"/>
    </location>
</feature>
<dbReference type="RefSeq" id="WP_079420939.1">
    <property type="nucleotide sequence ID" value="NZ_MBTG01000066.1"/>
</dbReference>
<dbReference type="PANTHER" id="PTHR22993">
    <property type="entry name" value="FORMAMIDOPYRIMIDINE-DNA GLYCOSYLASE"/>
    <property type="match status" value="1"/>
</dbReference>
<dbReference type="STRING" id="1469647.BC351_12045"/>
<evidence type="ECO:0000256" key="4">
    <source>
        <dbReference type="ARBA" id="ARBA00012024"/>
    </source>
</evidence>
<evidence type="ECO:0000256" key="16">
    <source>
        <dbReference type="ARBA" id="ARBA00023295"/>
    </source>
</evidence>
<evidence type="ECO:0000256" key="7">
    <source>
        <dbReference type="ARBA" id="ARBA00022723"/>
    </source>
</evidence>
<proteinExistence type="inferred from homology"/>
<dbReference type="PROSITE" id="PS51066">
    <property type="entry name" value="ZF_FPG_2"/>
    <property type="match status" value="1"/>
</dbReference>
<dbReference type="SMART" id="SM01232">
    <property type="entry name" value="H2TH"/>
    <property type="match status" value="1"/>
</dbReference>
<dbReference type="GO" id="GO:0008270">
    <property type="term" value="F:zinc ion binding"/>
    <property type="evidence" value="ECO:0007669"/>
    <property type="project" value="UniProtKB-KW"/>
</dbReference>
<dbReference type="OrthoDB" id="9800855at2"/>
<dbReference type="InterPro" id="IPR010979">
    <property type="entry name" value="Ribosomal_uS13-like_H2TH"/>
</dbReference>
<dbReference type="InterPro" id="IPR012319">
    <property type="entry name" value="FPG_cat"/>
</dbReference>
<evidence type="ECO:0000256" key="6">
    <source>
        <dbReference type="ARBA" id="ARBA00016240"/>
    </source>
</evidence>
<evidence type="ECO:0000256" key="2">
    <source>
        <dbReference type="ARBA" id="ARBA00001947"/>
    </source>
</evidence>
<keyword evidence="11" id="KW-0862">Zinc</keyword>
<dbReference type="InterPro" id="IPR000214">
    <property type="entry name" value="Znf_DNA_glyclase/AP_lyase"/>
</dbReference>
<dbReference type="SUPFAM" id="SSF46946">
    <property type="entry name" value="S13-like H2TH domain"/>
    <property type="match status" value="1"/>
</dbReference>
<dbReference type="FunFam" id="1.10.8.50:FF:000003">
    <property type="entry name" value="Formamidopyrimidine-DNA glycosylase"/>
    <property type="match status" value="1"/>
</dbReference>
<comment type="caution">
    <text evidence="22">The sequence shown here is derived from an EMBL/GenBank/DDBJ whole genome shotgun (WGS) entry which is preliminary data.</text>
</comment>
<protein>
    <recommendedName>
        <fullName evidence="6">Formamidopyrimidine-DNA glycosylase</fullName>
        <ecNumber evidence="4">3.2.2.23</ecNumber>
        <ecNumber evidence="5">4.2.99.18</ecNumber>
    </recommendedName>
    <alternativeName>
        <fullName evidence="17">DNA-(apurinic or apyrimidinic site) lyase MutM</fullName>
    </alternativeName>
</protein>
<keyword evidence="7" id="KW-0479">Metal-binding</keyword>
<evidence type="ECO:0000313" key="23">
    <source>
        <dbReference type="Proteomes" id="UP000190626"/>
    </source>
</evidence>
<keyword evidence="15" id="KW-0511">Multifunctional enzyme</keyword>
<keyword evidence="23" id="KW-1185">Reference proteome</keyword>
<evidence type="ECO:0000256" key="5">
    <source>
        <dbReference type="ARBA" id="ARBA00012720"/>
    </source>
</evidence>
<evidence type="ECO:0000256" key="12">
    <source>
        <dbReference type="ARBA" id="ARBA00023125"/>
    </source>
</evidence>
<dbReference type="Pfam" id="PF06831">
    <property type="entry name" value="H2TH"/>
    <property type="match status" value="1"/>
</dbReference>
<evidence type="ECO:0000259" key="21">
    <source>
        <dbReference type="PROSITE" id="PS51068"/>
    </source>
</evidence>
<evidence type="ECO:0000256" key="9">
    <source>
        <dbReference type="ARBA" id="ARBA00022771"/>
    </source>
</evidence>
<evidence type="ECO:0000256" key="19">
    <source>
        <dbReference type="PROSITE-ProRule" id="PRU00391"/>
    </source>
</evidence>
<dbReference type="InterPro" id="IPR035937">
    <property type="entry name" value="FPG_N"/>
</dbReference>
<dbReference type="Gene3D" id="3.20.190.10">
    <property type="entry name" value="MutM-like, N-terminal"/>
    <property type="match status" value="1"/>
</dbReference>
<dbReference type="AlphaFoldDB" id="A0A1V4H7N5"/>
<dbReference type="GO" id="GO:0034039">
    <property type="term" value="F:8-oxo-7,8-dihydroguanine DNA N-glycosylase activity"/>
    <property type="evidence" value="ECO:0007669"/>
    <property type="project" value="TreeGrafter"/>
</dbReference>
<dbReference type="InterPro" id="IPR015886">
    <property type="entry name" value="H2TH_FPG"/>
</dbReference>
<comment type="similarity">
    <text evidence="3">Belongs to the FPG family.</text>
</comment>
<keyword evidence="12" id="KW-0238">DNA-binding</keyword>
<sequence length="269" mass="30997">MPELPEMETYRQQLTRLIQGRQITGAEVTRPKSLNVDSDFFVRTLTGNRIIRIDRRAKHLLFYLETREILVLHLMLGGWMFYGSEEEKPDRTAQVVIDFGLKHLYFIGLRLGYLHMHSPSEVQQLFGKLGPEPLEPGFTFPQFQKVLNSKKSNLKVSLVDQSFLSGIGNCYSDEICFIAGILPLRKLPTLTEEEQNRLYQAMRTVLLEAIQFGGYMEEPLFVGDRLTGQFDAKCRVYDREGEPCLRCGHLLIKEEVSSRKCFYCANCQS</sequence>
<keyword evidence="14" id="KW-0456">Lyase</keyword>
<name>A0A1V4H7N5_9BACL</name>
<evidence type="ECO:0000256" key="15">
    <source>
        <dbReference type="ARBA" id="ARBA00023268"/>
    </source>
</evidence>
<dbReference type="Proteomes" id="UP000190626">
    <property type="component" value="Unassembled WGS sequence"/>
</dbReference>
<accession>A0A1V4H7N5</accession>
<dbReference type="SMART" id="SM00898">
    <property type="entry name" value="Fapy_DNA_glyco"/>
    <property type="match status" value="1"/>
</dbReference>
<comment type="cofactor">
    <cofactor evidence="2">
        <name>Zn(2+)</name>
        <dbReference type="ChEBI" id="CHEBI:29105"/>
    </cofactor>
</comment>
<dbReference type="Gene3D" id="1.10.8.50">
    <property type="match status" value="1"/>
</dbReference>
<evidence type="ECO:0000256" key="14">
    <source>
        <dbReference type="ARBA" id="ARBA00023239"/>
    </source>
</evidence>
<comment type="catalytic activity">
    <reaction evidence="18">
        <text>2'-deoxyribonucleotide-(2'-deoxyribose 5'-phosphate)-2'-deoxyribonucleotide-DNA = a 3'-end 2'-deoxyribonucleotide-(2,3-dehydro-2,3-deoxyribose 5'-phosphate)-DNA + a 5'-end 5'-phospho-2'-deoxyribonucleoside-DNA + H(+)</text>
        <dbReference type="Rhea" id="RHEA:66592"/>
        <dbReference type="Rhea" id="RHEA-COMP:13180"/>
        <dbReference type="Rhea" id="RHEA-COMP:16897"/>
        <dbReference type="Rhea" id="RHEA-COMP:17067"/>
        <dbReference type="ChEBI" id="CHEBI:15378"/>
        <dbReference type="ChEBI" id="CHEBI:136412"/>
        <dbReference type="ChEBI" id="CHEBI:157695"/>
        <dbReference type="ChEBI" id="CHEBI:167181"/>
        <dbReference type="EC" id="4.2.99.18"/>
    </reaction>
</comment>
<keyword evidence="8" id="KW-0227">DNA damage</keyword>
<dbReference type="SUPFAM" id="SSF81624">
    <property type="entry name" value="N-terminal domain of MutM-like DNA repair proteins"/>
    <property type="match status" value="1"/>
</dbReference>
<keyword evidence="9 19" id="KW-0863">Zinc-finger</keyword>
<dbReference type="GO" id="GO:0006284">
    <property type="term" value="P:base-excision repair"/>
    <property type="evidence" value="ECO:0007669"/>
    <property type="project" value="InterPro"/>
</dbReference>
<feature type="domain" description="FPG-type" evidence="20">
    <location>
        <begin position="235"/>
        <end position="269"/>
    </location>
</feature>
<dbReference type="EC" id="4.2.99.18" evidence="5"/>
<evidence type="ECO:0000256" key="10">
    <source>
        <dbReference type="ARBA" id="ARBA00022801"/>
    </source>
</evidence>
<evidence type="ECO:0000256" key="11">
    <source>
        <dbReference type="ARBA" id="ARBA00022833"/>
    </source>
</evidence>
<evidence type="ECO:0000256" key="1">
    <source>
        <dbReference type="ARBA" id="ARBA00001668"/>
    </source>
</evidence>
<evidence type="ECO:0000256" key="17">
    <source>
        <dbReference type="ARBA" id="ARBA00030638"/>
    </source>
</evidence>
<evidence type="ECO:0000256" key="18">
    <source>
        <dbReference type="ARBA" id="ARBA00044632"/>
    </source>
</evidence>
<keyword evidence="10" id="KW-0378">Hydrolase</keyword>
<evidence type="ECO:0000256" key="8">
    <source>
        <dbReference type="ARBA" id="ARBA00022763"/>
    </source>
</evidence>
<dbReference type="Pfam" id="PF06827">
    <property type="entry name" value="zf-FPG_IleRS"/>
    <property type="match status" value="1"/>
</dbReference>
<evidence type="ECO:0000256" key="3">
    <source>
        <dbReference type="ARBA" id="ARBA00009409"/>
    </source>
</evidence>
<dbReference type="GO" id="GO:0140078">
    <property type="term" value="F:class I DNA-(apurinic or apyrimidinic site) endonuclease activity"/>
    <property type="evidence" value="ECO:0007669"/>
    <property type="project" value="UniProtKB-EC"/>
</dbReference>
<evidence type="ECO:0000259" key="20">
    <source>
        <dbReference type="PROSITE" id="PS51066"/>
    </source>
</evidence>
<comment type="catalytic activity">
    <reaction evidence="1">
        <text>Hydrolysis of DNA containing ring-opened 7-methylguanine residues, releasing 2,6-diamino-4-hydroxy-5-(N-methyl)formamidopyrimidine.</text>
        <dbReference type="EC" id="3.2.2.23"/>
    </reaction>
</comment>
<gene>
    <name evidence="22" type="ORF">BC351_12045</name>
</gene>